<comment type="caution">
    <text evidence="1">The sequence shown here is derived from an EMBL/GenBank/DDBJ whole genome shotgun (WGS) entry which is preliminary data.</text>
</comment>
<accession>A0A0F9KD66</accession>
<gene>
    <name evidence="1" type="ORF">LCGC14_1717870</name>
</gene>
<sequence>MNKFMWYNGRVWIELEAEHLSQEFVDSIDAPSLISRCFGTAKGDNKDEENHAYCH</sequence>
<organism evidence="1">
    <name type="scientific">marine sediment metagenome</name>
    <dbReference type="NCBI Taxonomy" id="412755"/>
    <lineage>
        <taxon>unclassified sequences</taxon>
        <taxon>metagenomes</taxon>
        <taxon>ecological metagenomes</taxon>
    </lineage>
</organism>
<name>A0A0F9KD66_9ZZZZ</name>
<dbReference type="EMBL" id="LAZR01015414">
    <property type="protein sequence ID" value="KKM13270.1"/>
    <property type="molecule type" value="Genomic_DNA"/>
</dbReference>
<protein>
    <submittedName>
        <fullName evidence="1">Uncharacterized protein</fullName>
    </submittedName>
</protein>
<proteinExistence type="predicted"/>
<evidence type="ECO:0000313" key="1">
    <source>
        <dbReference type="EMBL" id="KKM13270.1"/>
    </source>
</evidence>
<reference evidence="1" key="1">
    <citation type="journal article" date="2015" name="Nature">
        <title>Complex archaea that bridge the gap between prokaryotes and eukaryotes.</title>
        <authorList>
            <person name="Spang A."/>
            <person name="Saw J.H."/>
            <person name="Jorgensen S.L."/>
            <person name="Zaremba-Niedzwiedzka K."/>
            <person name="Martijn J."/>
            <person name="Lind A.E."/>
            <person name="van Eijk R."/>
            <person name="Schleper C."/>
            <person name="Guy L."/>
            <person name="Ettema T.J."/>
        </authorList>
    </citation>
    <scope>NUCLEOTIDE SEQUENCE</scope>
</reference>
<dbReference type="AlphaFoldDB" id="A0A0F9KD66"/>